<evidence type="ECO:0000259" key="1">
    <source>
        <dbReference type="PROSITE" id="PS00028"/>
    </source>
</evidence>
<organism evidence="2">
    <name type="scientific">Brassica oleracea</name>
    <name type="common">Wild cabbage</name>
    <dbReference type="NCBI Taxonomy" id="3712"/>
    <lineage>
        <taxon>Eukaryota</taxon>
        <taxon>Viridiplantae</taxon>
        <taxon>Streptophyta</taxon>
        <taxon>Embryophyta</taxon>
        <taxon>Tracheophyta</taxon>
        <taxon>Spermatophyta</taxon>
        <taxon>Magnoliopsida</taxon>
        <taxon>eudicotyledons</taxon>
        <taxon>Gunneridae</taxon>
        <taxon>Pentapetalae</taxon>
        <taxon>rosids</taxon>
        <taxon>malvids</taxon>
        <taxon>Brassicales</taxon>
        <taxon>Brassicaceae</taxon>
        <taxon>Brassiceae</taxon>
        <taxon>Brassica</taxon>
    </lineage>
</organism>
<dbReference type="GO" id="GO:0000976">
    <property type="term" value="F:transcription cis-regulatory region binding"/>
    <property type="evidence" value="ECO:0007669"/>
    <property type="project" value="TreeGrafter"/>
</dbReference>
<accession>A0A3P6AY38</accession>
<dbReference type="PANTHER" id="PTHR21385">
    <property type="entry name" value="ZINC FINGER PROTEIN-RELATED"/>
    <property type="match status" value="1"/>
</dbReference>
<dbReference type="InterPro" id="IPR013087">
    <property type="entry name" value="Znf_C2H2_type"/>
</dbReference>
<dbReference type="InterPro" id="IPR036236">
    <property type="entry name" value="Znf_C2H2_sf"/>
</dbReference>
<proteinExistence type="predicted"/>
<dbReference type="EMBL" id="LR031872">
    <property type="protein sequence ID" value="VDC89071.1"/>
    <property type="molecule type" value="Genomic_DNA"/>
</dbReference>
<name>A0A3P6AY38_BRAOL</name>
<sequence length="73" mass="8735">MAENRGGGETKLWHQMLISKKQWKCGYCRKSFNEEKFLGQHFATRHYNLLNTVNELLRHSSMPLVFFLPKFNF</sequence>
<gene>
    <name evidence="2" type="ORF">BOLC3T14658H</name>
</gene>
<protein>
    <recommendedName>
        <fullName evidence="1">C2H2-type domain-containing protein</fullName>
    </recommendedName>
</protein>
<feature type="domain" description="C2H2-type" evidence="1">
    <location>
        <begin position="25"/>
        <end position="46"/>
    </location>
</feature>
<dbReference type="PROSITE" id="PS00028">
    <property type="entry name" value="ZINC_FINGER_C2H2_1"/>
    <property type="match status" value="1"/>
</dbReference>
<reference evidence="2" key="1">
    <citation type="submission" date="2018-11" db="EMBL/GenBank/DDBJ databases">
        <authorList>
            <consortium name="Genoscope - CEA"/>
            <person name="William W."/>
        </authorList>
    </citation>
    <scope>NUCLEOTIDE SEQUENCE</scope>
</reference>
<dbReference type="SUPFAM" id="SSF57667">
    <property type="entry name" value="beta-beta-alpha zinc fingers"/>
    <property type="match status" value="1"/>
</dbReference>
<dbReference type="AlphaFoldDB" id="A0A3P6AY38"/>
<evidence type="ECO:0000313" key="2">
    <source>
        <dbReference type="EMBL" id="VDC89071.1"/>
    </source>
</evidence>
<dbReference type="PANTHER" id="PTHR21385:SF0">
    <property type="entry name" value="RE51073P"/>
    <property type="match status" value="1"/>
</dbReference>